<comment type="similarity">
    <text evidence="1">Belongs to the peptidase U62 family.</text>
</comment>
<proteinExistence type="inferred from homology"/>
<dbReference type="Proteomes" id="UP001432099">
    <property type="component" value="Chromosome"/>
</dbReference>
<evidence type="ECO:0000313" key="5">
    <source>
        <dbReference type="EMBL" id="BEH90712.1"/>
    </source>
</evidence>
<dbReference type="Pfam" id="PF19290">
    <property type="entry name" value="PmbA_TldD_2nd"/>
    <property type="match status" value="1"/>
</dbReference>
<dbReference type="InterPro" id="IPR045569">
    <property type="entry name" value="Metalloprtase-TldD/E_C"/>
</dbReference>
<evidence type="ECO:0000256" key="1">
    <source>
        <dbReference type="ARBA" id="ARBA00005836"/>
    </source>
</evidence>
<dbReference type="InterPro" id="IPR035068">
    <property type="entry name" value="TldD/PmbA_N"/>
</dbReference>
<feature type="domain" description="Metalloprotease TldD/E central" evidence="4">
    <location>
        <begin position="111"/>
        <end position="215"/>
    </location>
</feature>
<protein>
    <submittedName>
        <fullName evidence="5">Peptidase</fullName>
    </submittedName>
</protein>
<dbReference type="PANTHER" id="PTHR43421">
    <property type="entry name" value="METALLOPROTEASE PMBA"/>
    <property type="match status" value="1"/>
</dbReference>
<reference evidence="5" key="1">
    <citation type="journal article" date="2024" name="Int. J. Syst. Evol. Microbiol.">
        <title>Turicibacter faecis sp. nov., isolated from faeces of heart failure mouse model.</title>
        <authorList>
            <person name="Imamura Y."/>
            <person name="Motooka D."/>
            <person name="Nakajima Y."/>
            <person name="Ito S."/>
            <person name="Kitakaze M."/>
            <person name="Iida T."/>
            <person name="Nakamura S."/>
        </authorList>
    </citation>
    <scope>NUCLEOTIDE SEQUENCE</scope>
    <source>
        <strain evidence="5">TC023</strain>
    </source>
</reference>
<dbReference type="Pfam" id="PF01523">
    <property type="entry name" value="PmbA_TldD_1st"/>
    <property type="match status" value="1"/>
</dbReference>
<dbReference type="RefSeq" id="WP_262953900.1">
    <property type="nucleotide sequence ID" value="NZ_AP028127.1"/>
</dbReference>
<name>A0ABM8IM04_9FIRM</name>
<keyword evidence="6" id="KW-1185">Reference proteome</keyword>
<dbReference type="InterPro" id="IPR002510">
    <property type="entry name" value="Metalloprtase-TldD/E_N"/>
</dbReference>
<dbReference type="PANTHER" id="PTHR43421:SF1">
    <property type="entry name" value="METALLOPROTEASE PMBA"/>
    <property type="match status" value="1"/>
</dbReference>
<accession>A0ABM8IM04</accession>
<evidence type="ECO:0000259" key="4">
    <source>
        <dbReference type="Pfam" id="PF19290"/>
    </source>
</evidence>
<dbReference type="SUPFAM" id="SSF111283">
    <property type="entry name" value="Putative modulator of DNA gyrase, PmbA/TldD"/>
    <property type="match status" value="1"/>
</dbReference>
<feature type="domain" description="Metalloprotease TldD/E C-terminal" evidence="3">
    <location>
        <begin position="222"/>
        <end position="443"/>
    </location>
</feature>
<gene>
    <name evidence="5" type="ORF">T23_08140</name>
</gene>
<feature type="domain" description="Metalloprotease TldD/E N-terminal" evidence="2">
    <location>
        <begin position="20"/>
        <end position="83"/>
    </location>
</feature>
<dbReference type="InterPro" id="IPR047657">
    <property type="entry name" value="PmbA"/>
</dbReference>
<dbReference type="InterPro" id="IPR045570">
    <property type="entry name" value="Metalloprtase-TldD/E_cen_dom"/>
</dbReference>
<evidence type="ECO:0000313" key="6">
    <source>
        <dbReference type="Proteomes" id="UP001432099"/>
    </source>
</evidence>
<sequence>MINIDLLFKAGYEAGLTDMEVYLVKNDNFSCKVFEQNVDAYSVSKTQGLSFRGIYQGQMGYTYTEKCDDSSIPFIISSVIDNASVMEKEENEQLYAGDKDYVKLELYHHSFNEVTALEKIEFLKAIEKACFALDPRVKSVDYCSFSNGASEVILKNTKGLDVSERQNFAYAYVSVLVSENGENKNDGDFIISTDFSDYEAESFAKKIVHSALSQLGAKKVKSGTYPIVLKNLVAGDILEAMSGIFSADAVIKDLSRLKGQIGKQIASSIVTLIDDPHLPNGLGSSSFDGEGVATYKKEVITDGVLMTYLHSLTTAKIFKTTSTANASRASFKSSVNISPTNMYIKPQASPLEDLLKAAFNGIYITDVQGLHCGLNAISGDFSLSANGFLIENGQLTDPVHEMTIAGNFFDLLKNIKQIGNDLEFGPSTVGSPTLFIQSLAVAGE</sequence>
<organism evidence="5 6">
    <name type="scientific">Turicibacter faecis</name>
    <dbReference type="NCBI Taxonomy" id="2963365"/>
    <lineage>
        <taxon>Bacteria</taxon>
        <taxon>Bacillati</taxon>
        <taxon>Bacillota</taxon>
        <taxon>Erysipelotrichia</taxon>
        <taxon>Erysipelotrichales</taxon>
        <taxon>Turicibacteraceae</taxon>
        <taxon>Turicibacter</taxon>
    </lineage>
</organism>
<dbReference type="EMBL" id="AP028127">
    <property type="protein sequence ID" value="BEH90712.1"/>
    <property type="molecule type" value="Genomic_DNA"/>
</dbReference>
<evidence type="ECO:0000259" key="3">
    <source>
        <dbReference type="Pfam" id="PF19289"/>
    </source>
</evidence>
<dbReference type="Pfam" id="PF19289">
    <property type="entry name" value="PmbA_TldD_3rd"/>
    <property type="match status" value="1"/>
</dbReference>
<dbReference type="Gene3D" id="3.30.2290.10">
    <property type="entry name" value="PmbA/TldD superfamily"/>
    <property type="match status" value="1"/>
</dbReference>
<dbReference type="InterPro" id="IPR036059">
    <property type="entry name" value="TldD/PmbA_sf"/>
</dbReference>
<evidence type="ECO:0000259" key="2">
    <source>
        <dbReference type="Pfam" id="PF01523"/>
    </source>
</evidence>